<comment type="similarity">
    <text evidence="1 4">Belongs to the peptidase A1 family.</text>
</comment>
<keyword evidence="8" id="KW-1185">Reference proteome</keyword>
<dbReference type="PRINTS" id="PR00792">
    <property type="entry name" value="PEPSIN"/>
</dbReference>
<keyword evidence="4" id="KW-0645">Protease</keyword>
<dbReference type="Gene3D" id="2.40.70.10">
    <property type="entry name" value="Acid Proteases"/>
    <property type="match status" value="1"/>
</dbReference>
<dbReference type="PANTHER" id="PTHR47966">
    <property type="entry name" value="BETA-SITE APP-CLEAVING ENZYME, ISOFORM A-RELATED"/>
    <property type="match status" value="1"/>
</dbReference>
<dbReference type="GO" id="GO:0004190">
    <property type="term" value="F:aspartic-type endopeptidase activity"/>
    <property type="evidence" value="ECO:0007669"/>
    <property type="project" value="UniProtKB-KW"/>
</dbReference>
<proteinExistence type="inferred from homology"/>
<dbReference type="Proteomes" id="UP001222325">
    <property type="component" value="Unassembled WGS sequence"/>
</dbReference>
<dbReference type="InterPro" id="IPR001461">
    <property type="entry name" value="Aspartic_peptidase_A1"/>
</dbReference>
<evidence type="ECO:0000256" key="5">
    <source>
        <dbReference type="SAM" id="SignalP"/>
    </source>
</evidence>
<keyword evidence="5" id="KW-0732">Signal</keyword>
<dbReference type="PROSITE" id="PS00141">
    <property type="entry name" value="ASP_PROTEASE"/>
    <property type="match status" value="1"/>
</dbReference>
<feature type="domain" description="Peptidase A1" evidence="6">
    <location>
        <begin position="103"/>
        <end position="216"/>
    </location>
</feature>
<dbReference type="EMBL" id="JARJCN010000008">
    <property type="protein sequence ID" value="KAJ7098551.1"/>
    <property type="molecule type" value="Genomic_DNA"/>
</dbReference>
<evidence type="ECO:0000256" key="3">
    <source>
        <dbReference type="PIRSR" id="PIRSR601461-2"/>
    </source>
</evidence>
<feature type="disulfide bond" evidence="3">
    <location>
        <begin position="152"/>
        <end position="157"/>
    </location>
</feature>
<evidence type="ECO:0000256" key="2">
    <source>
        <dbReference type="ARBA" id="ARBA00022750"/>
    </source>
</evidence>
<evidence type="ECO:0000256" key="1">
    <source>
        <dbReference type="ARBA" id="ARBA00007447"/>
    </source>
</evidence>
<name>A0AAD6UEK0_9AGAR</name>
<evidence type="ECO:0000259" key="6">
    <source>
        <dbReference type="PROSITE" id="PS51767"/>
    </source>
</evidence>
<feature type="signal peptide" evidence="5">
    <location>
        <begin position="1"/>
        <end position="15"/>
    </location>
</feature>
<evidence type="ECO:0000313" key="8">
    <source>
        <dbReference type="Proteomes" id="UP001222325"/>
    </source>
</evidence>
<keyword evidence="3" id="KW-1015">Disulfide bond</keyword>
<dbReference type="PROSITE" id="PS51767">
    <property type="entry name" value="PEPTIDASE_A1"/>
    <property type="match status" value="1"/>
</dbReference>
<keyword evidence="2 4" id="KW-0064">Aspartyl protease</keyword>
<keyword evidence="4" id="KW-0378">Hydrolase</keyword>
<dbReference type="InterPro" id="IPR021109">
    <property type="entry name" value="Peptidase_aspartic_dom_sf"/>
</dbReference>
<accession>A0AAD6UEK0</accession>
<dbReference type="AlphaFoldDB" id="A0AAD6UEK0"/>
<evidence type="ECO:0000313" key="7">
    <source>
        <dbReference type="EMBL" id="KAJ7098551.1"/>
    </source>
</evidence>
<protein>
    <submittedName>
        <fullName evidence="7">Aspartic peptidase domain-containing protein</fullName>
    </submittedName>
</protein>
<feature type="chain" id="PRO_5042276262" evidence="5">
    <location>
        <begin position="16"/>
        <end position="216"/>
    </location>
</feature>
<comment type="caution">
    <text evidence="7">The sequence shown here is derived from an EMBL/GenBank/DDBJ whole genome shotgun (WGS) entry which is preliminary data.</text>
</comment>
<dbReference type="GO" id="GO:0006508">
    <property type="term" value="P:proteolysis"/>
    <property type="evidence" value="ECO:0007669"/>
    <property type="project" value="UniProtKB-KW"/>
</dbReference>
<gene>
    <name evidence="7" type="ORF">B0H15DRAFT_797259</name>
</gene>
<dbReference type="PANTHER" id="PTHR47966:SF51">
    <property type="entry name" value="BETA-SITE APP-CLEAVING ENZYME, ISOFORM A-RELATED"/>
    <property type="match status" value="1"/>
</dbReference>
<dbReference type="Pfam" id="PF00026">
    <property type="entry name" value="Asp"/>
    <property type="match status" value="2"/>
</dbReference>
<reference evidence="7" key="1">
    <citation type="submission" date="2023-03" db="EMBL/GenBank/DDBJ databases">
        <title>Massive genome expansion in bonnet fungi (Mycena s.s.) driven by repeated elements and novel gene families across ecological guilds.</title>
        <authorList>
            <consortium name="Lawrence Berkeley National Laboratory"/>
            <person name="Harder C.B."/>
            <person name="Miyauchi S."/>
            <person name="Viragh M."/>
            <person name="Kuo A."/>
            <person name="Thoen E."/>
            <person name="Andreopoulos B."/>
            <person name="Lu D."/>
            <person name="Skrede I."/>
            <person name="Drula E."/>
            <person name="Henrissat B."/>
            <person name="Morin E."/>
            <person name="Kohler A."/>
            <person name="Barry K."/>
            <person name="LaButti K."/>
            <person name="Morin E."/>
            <person name="Salamov A."/>
            <person name="Lipzen A."/>
            <person name="Mereny Z."/>
            <person name="Hegedus B."/>
            <person name="Baldrian P."/>
            <person name="Stursova M."/>
            <person name="Weitz H."/>
            <person name="Taylor A."/>
            <person name="Grigoriev I.V."/>
            <person name="Nagy L.G."/>
            <person name="Martin F."/>
            <person name="Kauserud H."/>
        </authorList>
    </citation>
    <scope>NUCLEOTIDE SEQUENCE</scope>
    <source>
        <strain evidence="7">CBHHK173m</strain>
    </source>
</reference>
<evidence type="ECO:0000256" key="4">
    <source>
        <dbReference type="RuleBase" id="RU000454"/>
    </source>
</evidence>
<dbReference type="InterPro" id="IPR001969">
    <property type="entry name" value="Aspartic_peptidase_AS"/>
</dbReference>
<dbReference type="InterPro" id="IPR033121">
    <property type="entry name" value="PEPTIDASE_A1"/>
</dbReference>
<dbReference type="SUPFAM" id="SSF50630">
    <property type="entry name" value="Acid proteases"/>
    <property type="match status" value="2"/>
</dbReference>
<sequence length="216" mass="23603">MLRPLFIALLPLVLGAVHKVKLTKVPPASALKNRNYEAAHLAQKYGAPAAALRQTPLMGSGGSGRHVSPPDAEVVDRFSRSQAWFNSEGGHGVPLNNFVNAQYYAEIQLGTPPQSFDVRHPPTPYIDTTDPPSPEVIFDTGSSNFWVPSKKCWSIACFLHPTYDSSASSSYKVSPFTGMDLGGSLWVVGDVFLRKYYTVYDMERDAVGFAQATYAT</sequence>
<organism evidence="7 8">
    <name type="scientific">Mycena belliarum</name>
    <dbReference type="NCBI Taxonomy" id="1033014"/>
    <lineage>
        <taxon>Eukaryota</taxon>
        <taxon>Fungi</taxon>
        <taxon>Dikarya</taxon>
        <taxon>Basidiomycota</taxon>
        <taxon>Agaricomycotina</taxon>
        <taxon>Agaricomycetes</taxon>
        <taxon>Agaricomycetidae</taxon>
        <taxon>Agaricales</taxon>
        <taxon>Marasmiineae</taxon>
        <taxon>Mycenaceae</taxon>
        <taxon>Mycena</taxon>
    </lineage>
</organism>